<dbReference type="RefSeq" id="WP_254152558.1">
    <property type="nucleotide sequence ID" value="NZ_JAHESD010000006.1"/>
</dbReference>
<keyword evidence="1" id="KW-0812">Transmembrane</keyword>
<keyword evidence="1" id="KW-0472">Membrane</keyword>
<feature type="transmembrane region" description="Helical" evidence="1">
    <location>
        <begin position="155"/>
        <end position="176"/>
    </location>
</feature>
<evidence type="ECO:0000256" key="1">
    <source>
        <dbReference type="SAM" id="Phobius"/>
    </source>
</evidence>
<keyword evidence="3" id="KW-1185">Reference proteome</keyword>
<evidence type="ECO:0000313" key="3">
    <source>
        <dbReference type="Proteomes" id="UP000772618"/>
    </source>
</evidence>
<organism evidence="2 3">
    <name type="scientific">Chryseosolibacter indicus</name>
    <dbReference type="NCBI Taxonomy" id="2782351"/>
    <lineage>
        <taxon>Bacteria</taxon>
        <taxon>Pseudomonadati</taxon>
        <taxon>Bacteroidota</taxon>
        <taxon>Cytophagia</taxon>
        <taxon>Cytophagales</taxon>
        <taxon>Chryseotaleaceae</taxon>
        <taxon>Chryseosolibacter</taxon>
    </lineage>
</organism>
<comment type="caution">
    <text evidence="2">The sequence shown here is derived from an EMBL/GenBank/DDBJ whole genome shotgun (WGS) entry which is preliminary data.</text>
</comment>
<accession>A0ABS5VP14</accession>
<feature type="transmembrane region" description="Helical" evidence="1">
    <location>
        <begin position="88"/>
        <end position="119"/>
    </location>
</feature>
<evidence type="ECO:0008006" key="4">
    <source>
        <dbReference type="Google" id="ProtNLM"/>
    </source>
</evidence>
<protein>
    <recommendedName>
        <fullName evidence="4">Glycosyltransferase RgtA/B/C/D-like domain-containing protein</fullName>
    </recommendedName>
</protein>
<feature type="transmembrane region" description="Helical" evidence="1">
    <location>
        <begin position="362"/>
        <end position="378"/>
    </location>
</feature>
<feature type="transmembrane region" description="Helical" evidence="1">
    <location>
        <begin position="333"/>
        <end position="350"/>
    </location>
</feature>
<dbReference type="Proteomes" id="UP000772618">
    <property type="component" value="Unassembled WGS sequence"/>
</dbReference>
<evidence type="ECO:0000313" key="2">
    <source>
        <dbReference type="EMBL" id="MBT1702590.1"/>
    </source>
</evidence>
<reference evidence="2 3" key="1">
    <citation type="submission" date="2021-05" db="EMBL/GenBank/DDBJ databases">
        <title>A Polyphasic approach of four new species of the genus Ohtaekwangia: Ohtaekwangia histidinii sp. nov., Ohtaekwangia cretensis sp. nov., Ohtaekwangia indiensis sp. nov., Ohtaekwangia reichenbachii sp. nov. from diverse environment.</title>
        <authorList>
            <person name="Octaviana S."/>
        </authorList>
    </citation>
    <scope>NUCLEOTIDE SEQUENCE [LARGE SCALE GENOMIC DNA]</scope>
    <source>
        <strain evidence="2 3">PWU20</strain>
    </source>
</reference>
<feature type="transmembrane region" description="Helical" evidence="1">
    <location>
        <begin position="20"/>
        <end position="39"/>
    </location>
</feature>
<keyword evidence="1" id="KW-1133">Transmembrane helix</keyword>
<feature type="transmembrane region" description="Helical" evidence="1">
    <location>
        <begin position="224"/>
        <end position="244"/>
    </location>
</feature>
<sequence>MLQRVEKLSRFHSPTVSDWIIYFTAFVIVQIPAIINFYYNGGSGNPYTLFAQSLLQGDFVLPPMKLHGDLILFENNYYLPYPPLPSLILLPFVAVLGAAHVNTVAIATVMACISLYLIYNILVRLEIIQEHFNWLILGVFFGTGYWFAIFTSHHVYAFAHITSFLFQLLIINELLYKRRWWLIGVYIACTFLTRQFTIFYFFFAAGYMWYLYKYRRENITLRDFISLCATVAVGVSVYLLYNYLRFGNPLDTGYSHIVYIGVLKERVMQYGVFSPRYFLFNLYSVLIKGFNIQFEGNTLLNIKDMDLWGTSLLAASPFLIASIKADWPKTLKISAWVTIVAILLGQLFYHNNGFHQINTSRFALDFLPLLIVLTALGARHIPKWLFRGMIGYAVLLNLISFTIHFLYE</sequence>
<dbReference type="EMBL" id="JAHESD010000006">
    <property type="protein sequence ID" value="MBT1702590.1"/>
    <property type="molecule type" value="Genomic_DNA"/>
</dbReference>
<gene>
    <name evidence="2" type="ORF">KK060_04815</name>
</gene>
<feature type="transmembrane region" description="Helical" evidence="1">
    <location>
        <begin position="384"/>
        <end position="407"/>
    </location>
</feature>
<name>A0ABS5VP14_9BACT</name>
<feature type="transmembrane region" description="Helical" evidence="1">
    <location>
        <begin position="183"/>
        <end position="212"/>
    </location>
</feature>
<feature type="transmembrane region" description="Helical" evidence="1">
    <location>
        <begin position="131"/>
        <end position="149"/>
    </location>
</feature>
<proteinExistence type="predicted"/>